<accession>A0ACA9SSY2</accession>
<name>A0ACA9SSY2_9GLOM</name>
<evidence type="ECO:0000313" key="1">
    <source>
        <dbReference type="EMBL" id="CAG8845330.1"/>
    </source>
</evidence>
<keyword evidence="2" id="KW-1185">Reference proteome</keyword>
<organism evidence="1 2">
    <name type="scientific">Racocetra persica</name>
    <dbReference type="NCBI Taxonomy" id="160502"/>
    <lineage>
        <taxon>Eukaryota</taxon>
        <taxon>Fungi</taxon>
        <taxon>Fungi incertae sedis</taxon>
        <taxon>Mucoromycota</taxon>
        <taxon>Glomeromycotina</taxon>
        <taxon>Glomeromycetes</taxon>
        <taxon>Diversisporales</taxon>
        <taxon>Gigasporaceae</taxon>
        <taxon>Racocetra</taxon>
    </lineage>
</organism>
<feature type="non-terminal residue" evidence="1">
    <location>
        <position position="68"/>
    </location>
</feature>
<dbReference type="EMBL" id="CAJVQC010146225">
    <property type="protein sequence ID" value="CAG8845330.1"/>
    <property type="molecule type" value="Genomic_DNA"/>
</dbReference>
<feature type="non-terminal residue" evidence="1">
    <location>
        <position position="1"/>
    </location>
</feature>
<sequence length="68" mass="7687">IAHGISPPHIFNLLNGIINGKREVAVSGTPKNYIKIYTECWQHNSNQGPIIQHIFDDLDNINYNTISK</sequence>
<comment type="caution">
    <text evidence="1">The sequence shown here is derived from an EMBL/GenBank/DDBJ whole genome shotgun (WGS) entry which is preliminary data.</text>
</comment>
<protein>
    <submittedName>
        <fullName evidence="1">9731_t:CDS:1</fullName>
    </submittedName>
</protein>
<reference evidence="1" key="1">
    <citation type="submission" date="2021-06" db="EMBL/GenBank/DDBJ databases">
        <authorList>
            <person name="Kallberg Y."/>
            <person name="Tangrot J."/>
            <person name="Rosling A."/>
        </authorList>
    </citation>
    <scope>NUCLEOTIDE SEQUENCE</scope>
    <source>
        <strain evidence="1">MA461A</strain>
    </source>
</reference>
<proteinExistence type="predicted"/>
<evidence type="ECO:0000313" key="2">
    <source>
        <dbReference type="Proteomes" id="UP000789920"/>
    </source>
</evidence>
<dbReference type="Proteomes" id="UP000789920">
    <property type="component" value="Unassembled WGS sequence"/>
</dbReference>
<gene>
    <name evidence="1" type="ORF">RPERSI_LOCUS33617</name>
</gene>